<feature type="transmembrane region" description="Helical" evidence="1">
    <location>
        <begin position="6"/>
        <end position="24"/>
    </location>
</feature>
<dbReference type="PANTHER" id="PTHR46438:SF11">
    <property type="entry name" value="LIPASE-RELATED"/>
    <property type="match status" value="1"/>
</dbReference>
<dbReference type="AlphaFoldDB" id="A0A2R5G9B6"/>
<name>A0A2R5G9B6_9STRA</name>
<sequence>MIDLDEVFFGVVRAALVVIAFVLWRSSKRRAYVADGGAVATRQTANPPEGGKVQQLTRGHCHYRIDGEKNSGKLVVLVHGLIGCTLDYGPLCKILVEQHRRRVLRLDLYGRGWSTAPLMGADSLPELYAGQIAELLFAIGERGPIDLVGNSMGGAIAACFAARFGRAHVASVTLVVPAGLSAVDKTIPAWQQRLYDVLEELPFVPKHLLRANVQARLDKLKDEQYSHWTVPNNDVIRKYYHDYQAKRLARERYLADAYIETLRSFPLSASKPLFEALARSEVPCMVCWSKLDRRVPFACAEEMRAIFAGADFEEHISEDGGHSLVIENAPFVAERFVPFSRKN</sequence>
<dbReference type="InterPro" id="IPR029058">
    <property type="entry name" value="AB_hydrolase_fold"/>
</dbReference>
<dbReference type="PANTHER" id="PTHR46438">
    <property type="entry name" value="ALPHA/BETA-HYDROLASES SUPERFAMILY PROTEIN"/>
    <property type="match status" value="1"/>
</dbReference>
<keyword evidence="1" id="KW-0472">Membrane</keyword>
<evidence type="ECO:0000313" key="3">
    <source>
        <dbReference type="EMBL" id="GBG25073.1"/>
    </source>
</evidence>
<dbReference type="FunCoup" id="A0A2R5G9B6">
    <property type="interactions" value="7"/>
</dbReference>
<comment type="caution">
    <text evidence="3">The sequence shown here is derived from an EMBL/GenBank/DDBJ whole genome shotgun (WGS) entry which is preliminary data.</text>
</comment>
<evidence type="ECO:0000313" key="4">
    <source>
        <dbReference type="Proteomes" id="UP000241890"/>
    </source>
</evidence>
<keyword evidence="1" id="KW-0812">Transmembrane</keyword>
<accession>A0A2R5G9B6</accession>
<keyword evidence="1" id="KW-1133">Transmembrane helix</keyword>
<reference evidence="3 4" key="1">
    <citation type="submission" date="2017-12" db="EMBL/GenBank/DDBJ databases">
        <title>Sequencing, de novo assembly and annotation of complete genome of a new Thraustochytrid species, strain FCC1311.</title>
        <authorList>
            <person name="Sedici K."/>
            <person name="Godart F."/>
            <person name="Aiese Cigliano R."/>
            <person name="Sanseverino W."/>
            <person name="Barakat M."/>
            <person name="Ortet P."/>
            <person name="Marechal E."/>
            <person name="Cagnac O."/>
            <person name="Amato A."/>
        </authorList>
    </citation>
    <scope>NUCLEOTIDE SEQUENCE [LARGE SCALE GENOMIC DNA]</scope>
</reference>
<organism evidence="3 4">
    <name type="scientific">Hondaea fermentalgiana</name>
    <dbReference type="NCBI Taxonomy" id="2315210"/>
    <lineage>
        <taxon>Eukaryota</taxon>
        <taxon>Sar</taxon>
        <taxon>Stramenopiles</taxon>
        <taxon>Bigyra</taxon>
        <taxon>Labyrinthulomycetes</taxon>
        <taxon>Thraustochytrida</taxon>
        <taxon>Thraustochytriidae</taxon>
        <taxon>Hondaea</taxon>
    </lineage>
</organism>
<keyword evidence="4" id="KW-1185">Reference proteome</keyword>
<dbReference type="Gene3D" id="3.40.50.1820">
    <property type="entry name" value="alpha/beta hydrolase"/>
    <property type="match status" value="1"/>
</dbReference>
<dbReference type="Pfam" id="PF12697">
    <property type="entry name" value="Abhydrolase_6"/>
    <property type="match status" value="1"/>
</dbReference>
<dbReference type="InterPro" id="IPR000073">
    <property type="entry name" value="AB_hydrolase_1"/>
</dbReference>
<dbReference type="PRINTS" id="PR00111">
    <property type="entry name" value="ABHYDROLASE"/>
</dbReference>
<gene>
    <name evidence="3" type="ORF">FCC1311_091231</name>
</gene>
<dbReference type="SUPFAM" id="SSF53474">
    <property type="entry name" value="alpha/beta-Hydrolases"/>
    <property type="match status" value="1"/>
</dbReference>
<dbReference type="OrthoDB" id="6431331at2759"/>
<dbReference type="InParanoid" id="A0A2R5G9B6"/>
<evidence type="ECO:0000259" key="2">
    <source>
        <dbReference type="Pfam" id="PF12697"/>
    </source>
</evidence>
<protein>
    <submittedName>
        <fullName evidence="3">Monoacylglycerol lipase ABHD6</fullName>
    </submittedName>
</protein>
<proteinExistence type="predicted"/>
<dbReference type="Proteomes" id="UP000241890">
    <property type="component" value="Unassembled WGS sequence"/>
</dbReference>
<feature type="domain" description="AB hydrolase-1" evidence="2">
    <location>
        <begin position="75"/>
        <end position="334"/>
    </location>
</feature>
<dbReference type="EMBL" id="BEYU01000011">
    <property type="protein sequence ID" value="GBG25073.1"/>
    <property type="molecule type" value="Genomic_DNA"/>
</dbReference>
<evidence type="ECO:0000256" key="1">
    <source>
        <dbReference type="SAM" id="Phobius"/>
    </source>
</evidence>